<organism evidence="1 2">
    <name type="scientific">Hevea brasiliensis</name>
    <name type="common">Para rubber tree</name>
    <name type="synonym">Siphonia brasiliensis</name>
    <dbReference type="NCBI Taxonomy" id="3981"/>
    <lineage>
        <taxon>Eukaryota</taxon>
        <taxon>Viridiplantae</taxon>
        <taxon>Streptophyta</taxon>
        <taxon>Embryophyta</taxon>
        <taxon>Tracheophyta</taxon>
        <taxon>Spermatophyta</taxon>
        <taxon>Magnoliopsida</taxon>
        <taxon>eudicotyledons</taxon>
        <taxon>Gunneridae</taxon>
        <taxon>Pentapetalae</taxon>
        <taxon>rosids</taxon>
        <taxon>fabids</taxon>
        <taxon>Malpighiales</taxon>
        <taxon>Euphorbiaceae</taxon>
        <taxon>Crotonoideae</taxon>
        <taxon>Micrandreae</taxon>
        <taxon>Hevea</taxon>
    </lineage>
</organism>
<dbReference type="Proteomes" id="UP000467840">
    <property type="component" value="Chromosome 13"/>
</dbReference>
<comment type="caution">
    <text evidence="1">The sequence shown here is derived from an EMBL/GenBank/DDBJ whole genome shotgun (WGS) entry which is preliminary data.</text>
</comment>
<evidence type="ECO:0000313" key="1">
    <source>
        <dbReference type="EMBL" id="KAF2292166.1"/>
    </source>
</evidence>
<proteinExistence type="predicted"/>
<reference evidence="1 2" key="1">
    <citation type="journal article" date="2020" name="Mol. Plant">
        <title>The Chromosome-Based Rubber Tree Genome Provides New Insights into Spurge Genome Evolution and Rubber Biosynthesis.</title>
        <authorList>
            <person name="Liu J."/>
            <person name="Shi C."/>
            <person name="Shi C.C."/>
            <person name="Li W."/>
            <person name="Zhang Q.J."/>
            <person name="Zhang Y."/>
            <person name="Li K."/>
            <person name="Lu H.F."/>
            <person name="Shi C."/>
            <person name="Zhu S.T."/>
            <person name="Xiao Z.Y."/>
            <person name="Nan H."/>
            <person name="Yue Y."/>
            <person name="Zhu X.G."/>
            <person name="Wu Y."/>
            <person name="Hong X.N."/>
            <person name="Fan G.Y."/>
            <person name="Tong Y."/>
            <person name="Zhang D."/>
            <person name="Mao C.L."/>
            <person name="Liu Y.L."/>
            <person name="Hao S.J."/>
            <person name="Liu W.Q."/>
            <person name="Lv M.Q."/>
            <person name="Zhang H.B."/>
            <person name="Liu Y."/>
            <person name="Hu-Tang G.R."/>
            <person name="Wang J.P."/>
            <person name="Wang J.H."/>
            <person name="Sun Y.H."/>
            <person name="Ni S.B."/>
            <person name="Chen W.B."/>
            <person name="Zhang X.C."/>
            <person name="Jiao Y.N."/>
            <person name="Eichler E.E."/>
            <person name="Li G.H."/>
            <person name="Liu X."/>
            <person name="Gao L.Z."/>
        </authorList>
    </citation>
    <scope>NUCLEOTIDE SEQUENCE [LARGE SCALE GENOMIC DNA]</scope>
    <source>
        <strain evidence="2">cv. GT1</strain>
        <tissue evidence="1">Leaf</tissue>
    </source>
</reference>
<dbReference type="AlphaFoldDB" id="A0A6A6KVV2"/>
<sequence length="107" mass="11369">MPNPEKTVTPRTYGETIEWLLRMAEPSIIAATDNGIASGVTPICASANTSPPPPTLAASNTFIYPFACGQLQMVCLDFSGPIVTYPCEARIGVPEAHGIERTVSFQA</sequence>
<accession>A0A6A6KVV2</accession>
<gene>
    <name evidence="1" type="ORF">GH714_014721</name>
</gene>
<evidence type="ECO:0000313" key="2">
    <source>
        <dbReference type="Proteomes" id="UP000467840"/>
    </source>
</evidence>
<name>A0A6A6KVV2_HEVBR</name>
<keyword evidence="2" id="KW-1185">Reference proteome</keyword>
<dbReference type="EMBL" id="JAAGAX010000014">
    <property type="protein sequence ID" value="KAF2292166.1"/>
    <property type="molecule type" value="Genomic_DNA"/>
</dbReference>
<evidence type="ECO:0008006" key="3">
    <source>
        <dbReference type="Google" id="ProtNLM"/>
    </source>
</evidence>
<protein>
    <recommendedName>
        <fullName evidence="3">TCP domain-containing protein</fullName>
    </recommendedName>
</protein>